<gene>
    <name evidence="1" type="ORF">HAX54_027468</name>
</gene>
<dbReference type="Proteomes" id="UP000823775">
    <property type="component" value="Unassembled WGS sequence"/>
</dbReference>
<evidence type="ECO:0000313" key="2">
    <source>
        <dbReference type="Proteomes" id="UP000823775"/>
    </source>
</evidence>
<proteinExistence type="predicted"/>
<reference evidence="1 2" key="1">
    <citation type="journal article" date="2021" name="BMC Genomics">
        <title>Datura genome reveals duplications of psychoactive alkaloid biosynthetic genes and high mutation rate following tissue culture.</title>
        <authorList>
            <person name="Rajewski A."/>
            <person name="Carter-House D."/>
            <person name="Stajich J."/>
            <person name="Litt A."/>
        </authorList>
    </citation>
    <scope>NUCLEOTIDE SEQUENCE [LARGE SCALE GENOMIC DNA]</scope>
    <source>
        <strain evidence="1">AR-01</strain>
    </source>
</reference>
<protein>
    <submittedName>
        <fullName evidence="1">Uncharacterized protein</fullName>
    </submittedName>
</protein>
<sequence length="86" mass="9348">MTVNSQFLQMSQTLITPPPAMEVAHGDILSVRVTTIATVDILGATIPQPVLPDLEELELHKNYGPIDGLSPCQWAINLGIRQEADI</sequence>
<name>A0ABS8V415_DATST</name>
<dbReference type="EMBL" id="JACEIK010003331">
    <property type="protein sequence ID" value="MCD9641316.1"/>
    <property type="molecule type" value="Genomic_DNA"/>
</dbReference>
<accession>A0ABS8V415</accession>
<evidence type="ECO:0000313" key="1">
    <source>
        <dbReference type="EMBL" id="MCD9641316.1"/>
    </source>
</evidence>
<organism evidence="1 2">
    <name type="scientific">Datura stramonium</name>
    <name type="common">Jimsonweed</name>
    <name type="synonym">Common thornapple</name>
    <dbReference type="NCBI Taxonomy" id="4076"/>
    <lineage>
        <taxon>Eukaryota</taxon>
        <taxon>Viridiplantae</taxon>
        <taxon>Streptophyta</taxon>
        <taxon>Embryophyta</taxon>
        <taxon>Tracheophyta</taxon>
        <taxon>Spermatophyta</taxon>
        <taxon>Magnoliopsida</taxon>
        <taxon>eudicotyledons</taxon>
        <taxon>Gunneridae</taxon>
        <taxon>Pentapetalae</taxon>
        <taxon>asterids</taxon>
        <taxon>lamiids</taxon>
        <taxon>Solanales</taxon>
        <taxon>Solanaceae</taxon>
        <taxon>Solanoideae</taxon>
        <taxon>Datureae</taxon>
        <taxon>Datura</taxon>
    </lineage>
</organism>
<comment type="caution">
    <text evidence="1">The sequence shown here is derived from an EMBL/GenBank/DDBJ whole genome shotgun (WGS) entry which is preliminary data.</text>
</comment>
<keyword evidence="2" id="KW-1185">Reference proteome</keyword>